<organism evidence="1 2">
    <name type="scientific">Eumeta variegata</name>
    <name type="common">Bagworm moth</name>
    <name type="synonym">Eumeta japonica</name>
    <dbReference type="NCBI Taxonomy" id="151549"/>
    <lineage>
        <taxon>Eukaryota</taxon>
        <taxon>Metazoa</taxon>
        <taxon>Ecdysozoa</taxon>
        <taxon>Arthropoda</taxon>
        <taxon>Hexapoda</taxon>
        <taxon>Insecta</taxon>
        <taxon>Pterygota</taxon>
        <taxon>Neoptera</taxon>
        <taxon>Endopterygota</taxon>
        <taxon>Lepidoptera</taxon>
        <taxon>Glossata</taxon>
        <taxon>Ditrysia</taxon>
        <taxon>Tineoidea</taxon>
        <taxon>Psychidae</taxon>
        <taxon>Oiketicinae</taxon>
        <taxon>Eumeta</taxon>
    </lineage>
</organism>
<sequence>MPYFPAEYKVLGEEISVTSQIITPFEACVRCRVSSSVSTHAPPFANRYSSEYNKSRIDYFGGMVKKYYYAESEYYYGTAFEISLSLKAYALARYRLRVGDDLRHQCNDRIEERRFNALSEAT</sequence>
<proteinExistence type="predicted"/>
<evidence type="ECO:0000313" key="2">
    <source>
        <dbReference type="Proteomes" id="UP000299102"/>
    </source>
</evidence>
<comment type="caution">
    <text evidence="1">The sequence shown here is derived from an EMBL/GenBank/DDBJ whole genome shotgun (WGS) entry which is preliminary data.</text>
</comment>
<reference evidence="1 2" key="1">
    <citation type="journal article" date="2019" name="Commun. Biol.">
        <title>The bagworm genome reveals a unique fibroin gene that provides high tensile strength.</title>
        <authorList>
            <person name="Kono N."/>
            <person name="Nakamura H."/>
            <person name="Ohtoshi R."/>
            <person name="Tomita M."/>
            <person name="Numata K."/>
            <person name="Arakawa K."/>
        </authorList>
    </citation>
    <scope>NUCLEOTIDE SEQUENCE [LARGE SCALE GENOMIC DNA]</scope>
</reference>
<keyword evidence="2" id="KW-1185">Reference proteome</keyword>
<dbReference type="EMBL" id="BGZK01000386">
    <property type="protein sequence ID" value="GBP40668.1"/>
    <property type="molecule type" value="Genomic_DNA"/>
</dbReference>
<protein>
    <submittedName>
        <fullName evidence="1">Uncharacterized protein</fullName>
    </submittedName>
</protein>
<dbReference type="Proteomes" id="UP000299102">
    <property type="component" value="Unassembled WGS sequence"/>
</dbReference>
<evidence type="ECO:0000313" key="1">
    <source>
        <dbReference type="EMBL" id="GBP40668.1"/>
    </source>
</evidence>
<accession>A0A4C1VNJ3</accession>
<gene>
    <name evidence="1" type="ORF">EVAR_36404_1</name>
</gene>
<name>A0A4C1VNJ3_EUMVA</name>
<dbReference type="AlphaFoldDB" id="A0A4C1VNJ3"/>